<accession>A0ABW2SEB3</accession>
<dbReference type="Pfam" id="PF13672">
    <property type="entry name" value="PP2C_2"/>
    <property type="match status" value="1"/>
</dbReference>
<dbReference type="SMART" id="SM00331">
    <property type="entry name" value="PP2C_SIG"/>
    <property type="match status" value="1"/>
</dbReference>
<dbReference type="SMART" id="SM00332">
    <property type="entry name" value="PP2Cc"/>
    <property type="match status" value="1"/>
</dbReference>
<gene>
    <name evidence="2" type="ORF">ACFQU0_15245</name>
</gene>
<dbReference type="Gene3D" id="3.60.40.10">
    <property type="entry name" value="PPM-type phosphatase domain"/>
    <property type="match status" value="1"/>
</dbReference>
<evidence type="ECO:0000313" key="3">
    <source>
        <dbReference type="Proteomes" id="UP001596457"/>
    </source>
</evidence>
<reference evidence="3" key="1">
    <citation type="journal article" date="2019" name="Int. J. Syst. Evol. Microbiol.">
        <title>The Global Catalogue of Microorganisms (GCM) 10K type strain sequencing project: providing services to taxonomists for standard genome sequencing and annotation.</title>
        <authorList>
            <consortium name="The Broad Institute Genomics Platform"/>
            <consortium name="The Broad Institute Genome Sequencing Center for Infectious Disease"/>
            <person name="Wu L."/>
            <person name="Ma J."/>
        </authorList>
    </citation>
    <scope>NUCLEOTIDE SEQUENCE [LARGE SCALE GENOMIC DNA]</scope>
    <source>
        <strain evidence="3">CCUG 53903</strain>
    </source>
</reference>
<dbReference type="SUPFAM" id="SSF81606">
    <property type="entry name" value="PP2C-like"/>
    <property type="match status" value="1"/>
</dbReference>
<keyword evidence="3" id="KW-1185">Reference proteome</keyword>
<proteinExistence type="predicted"/>
<protein>
    <submittedName>
        <fullName evidence="2">Stp1/IreP family PP2C-type Ser/Thr phosphatase</fullName>
    </submittedName>
</protein>
<evidence type="ECO:0000259" key="1">
    <source>
        <dbReference type="PROSITE" id="PS51746"/>
    </source>
</evidence>
<sequence length="262" mass="27982">MMLYQFSSRSDTGRLRTNNEDAVACEASLGLAVLADGMGGYNAGEVASAMATGTVSTALGTWLLTHQEKASARETAIAMRLSVERANQAIHQASLDNSEFTGMGTTLVVAVFSGARVLVGHVGDSRCYRWRNEQLSQLTRDHSLLQEQLDAGLLTPQAAQHVPYRNLVTRALGVEDQVALDVGEHVVSPGDLYLLCSDGLSDMLPDDALAQLIKNGGPDAELAQTLVDAANAAGGRDNISVILVRATGGPPTRRLLPRWWTR</sequence>
<dbReference type="NCBIfam" id="NF033484">
    <property type="entry name" value="Stp1_PP2C_phos"/>
    <property type="match status" value="1"/>
</dbReference>
<dbReference type="EMBL" id="JBHTBZ010000043">
    <property type="protein sequence ID" value="MFC7461789.1"/>
    <property type="molecule type" value="Genomic_DNA"/>
</dbReference>
<organism evidence="2 3">
    <name type="scientific">Hydrogenophaga defluvii</name>
    <dbReference type="NCBI Taxonomy" id="249410"/>
    <lineage>
        <taxon>Bacteria</taxon>
        <taxon>Pseudomonadati</taxon>
        <taxon>Pseudomonadota</taxon>
        <taxon>Betaproteobacteria</taxon>
        <taxon>Burkholderiales</taxon>
        <taxon>Comamonadaceae</taxon>
        <taxon>Hydrogenophaga</taxon>
    </lineage>
</organism>
<dbReference type="RefSeq" id="WP_382202258.1">
    <property type="nucleotide sequence ID" value="NZ_JBHTBZ010000043.1"/>
</dbReference>
<dbReference type="PROSITE" id="PS51746">
    <property type="entry name" value="PPM_2"/>
    <property type="match status" value="1"/>
</dbReference>
<dbReference type="Proteomes" id="UP001596457">
    <property type="component" value="Unassembled WGS sequence"/>
</dbReference>
<dbReference type="CDD" id="cd00143">
    <property type="entry name" value="PP2Cc"/>
    <property type="match status" value="1"/>
</dbReference>
<name>A0ABW2SEB3_9BURK</name>
<dbReference type="InterPro" id="IPR015655">
    <property type="entry name" value="PP2C"/>
</dbReference>
<dbReference type="InterPro" id="IPR001932">
    <property type="entry name" value="PPM-type_phosphatase-like_dom"/>
</dbReference>
<dbReference type="InterPro" id="IPR036457">
    <property type="entry name" value="PPM-type-like_dom_sf"/>
</dbReference>
<comment type="caution">
    <text evidence="2">The sequence shown here is derived from an EMBL/GenBank/DDBJ whole genome shotgun (WGS) entry which is preliminary data.</text>
</comment>
<dbReference type="PANTHER" id="PTHR47992">
    <property type="entry name" value="PROTEIN PHOSPHATASE"/>
    <property type="match status" value="1"/>
</dbReference>
<evidence type="ECO:0000313" key="2">
    <source>
        <dbReference type="EMBL" id="MFC7461789.1"/>
    </source>
</evidence>
<feature type="domain" description="PPM-type phosphatase" evidence="1">
    <location>
        <begin position="5"/>
        <end position="246"/>
    </location>
</feature>